<accession>A0A914R5J3</accession>
<reference evidence="3" key="1">
    <citation type="submission" date="2022-11" db="UniProtKB">
        <authorList>
            <consortium name="WormBaseParasite"/>
        </authorList>
    </citation>
    <scope>IDENTIFICATION</scope>
</reference>
<keyword evidence="2" id="KW-1185">Reference proteome</keyword>
<evidence type="ECO:0000313" key="3">
    <source>
        <dbReference type="WBParaSite" id="PDA_v2.g6710.t1"/>
    </source>
</evidence>
<evidence type="ECO:0000256" key="1">
    <source>
        <dbReference type="SAM" id="SignalP"/>
    </source>
</evidence>
<protein>
    <submittedName>
        <fullName evidence="3">Uncharacterized protein</fullName>
    </submittedName>
</protein>
<evidence type="ECO:0000313" key="2">
    <source>
        <dbReference type="Proteomes" id="UP000887578"/>
    </source>
</evidence>
<feature type="signal peptide" evidence="1">
    <location>
        <begin position="1"/>
        <end position="19"/>
    </location>
</feature>
<feature type="chain" id="PRO_5037092635" evidence="1">
    <location>
        <begin position="20"/>
        <end position="103"/>
    </location>
</feature>
<dbReference type="WBParaSite" id="PDA_v2.g6710.t1">
    <property type="protein sequence ID" value="PDA_v2.g6710.t1"/>
    <property type="gene ID" value="PDA_v2.g6710"/>
</dbReference>
<proteinExistence type="predicted"/>
<organism evidence="2 3">
    <name type="scientific">Panagrolaimus davidi</name>
    <dbReference type="NCBI Taxonomy" id="227884"/>
    <lineage>
        <taxon>Eukaryota</taxon>
        <taxon>Metazoa</taxon>
        <taxon>Ecdysozoa</taxon>
        <taxon>Nematoda</taxon>
        <taxon>Chromadorea</taxon>
        <taxon>Rhabditida</taxon>
        <taxon>Tylenchina</taxon>
        <taxon>Panagrolaimomorpha</taxon>
        <taxon>Panagrolaimoidea</taxon>
        <taxon>Panagrolaimidae</taxon>
        <taxon>Panagrolaimus</taxon>
    </lineage>
</organism>
<dbReference type="Proteomes" id="UP000887578">
    <property type="component" value="Unplaced"/>
</dbReference>
<keyword evidence="1" id="KW-0732">Signal</keyword>
<dbReference type="AlphaFoldDB" id="A0A914R5J3"/>
<sequence>MNKHLLFLVFAAVVFSIEAGRLRRQINDPCAVILCDNGERCARVSPSCTGSSNCVMKGICVANEVYQQQYTQYQQQPQYSQNNYVPYPVFQPSAFQQAASLFP</sequence>
<name>A0A914R5J3_9BILA</name>